<evidence type="ECO:0000313" key="3">
    <source>
        <dbReference type="Proteomes" id="UP001596098"/>
    </source>
</evidence>
<feature type="transmembrane region" description="Helical" evidence="1">
    <location>
        <begin position="46"/>
        <end position="67"/>
    </location>
</feature>
<organism evidence="2 3">
    <name type="scientific">Nocardioides yefusunii</name>
    <dbReference type="NCBI Taxonomy" id="2500546"/>
    <lineage>
        <taxon>Bacteria</taxon>
        <taxon>Bacillati</taxon>
        <taxon>Actinomycetota</taxon>
        <taxon>Actinomycetes</taxon>
        <taxon>Propionibacteriales</taxon>
        <taxon>Nocardioidaceae</taxon>
        <taxon>Nocardioides</taxon>
    </lineage>
</organism>
<keyword evidence="1" id="KW-0472">Membrane</keyword>
<sequence>MTGPGSGASSSDLVAASRWVRAQVVSTLFASPDAGVDATPLSRSGWIAGPLLALVVVAVVLWGDAGLDWMRARFR</sequence>
<keyword evidence="1" id="KW-1133">Transmembrane helix</keyword>
<dbReference type="RefSeq" id="WP_128221901.1">
    <property type="nucleotide sequence ID" value="NZ_CP034929.1"/>
</dbReference>
<comment type="caution">
    <text evidence="2">The sequence shown here is derived from an EMBL/GenBank/DDBJ whole genome shotgun (WGS) entry which is preliminary data.</text>
</comment>
<reference evidence="3" key="1">
    <citation type="journal article" date="2019" name="Int. J. Syst. Evol. Microbiol.">
        <title>The Global Catalogue of Microorganisms (GCM) 10K type strain sequencing project: providing services to taxonomists for standard genome sequencing and annotation.</title>
        <authorList>
            <consortium name="The Broad Institute Genomics Platform"/>
            <consortium name="The Broad Institute Genome Sequencing Center for Infectious Disease"/>
            <person name="Wu L."/>
            <person name="Ma J."/>
        </authorList>
    </citation>
    <scope>NUCLEOTIDE SEQUENCE [LARGE SCALE GENOMIC DNA]</scope>
    <source>
        <strain evidence="3">DFY28</strain>
    </source>
</reference>
<dbReference type="Proteomes" id="UP001596098">
    <property type="component" value="Unassembled WGS sequence"/>
</dbReference>
<evidence type="ECO:0000313" key="2">
    <source>
        <dbReference type="EMBL" id="MFC6153858.1"/>
    </source>
</evidence>
<evidence type="ECO:0000256" key="1">
    <source>
        <dbReference type="SAM" id="Phobius"/>
    </source>
</evidence>
<name>A0ABW1QZQ2_9ACTN</name>
<keyword evidence="3" id="KW-1185">Reference proteome</keyword>
<gene>
    <name evidence="2" type="ORF">ACFPWU_09320</name>
</gene>
<protein>
    <submittedName>
        <fullName evidence="2">Uncharacterized protein</fullName>
    </submittedName>
</protein>
<proteinExistence type="predicted"/>
<dbReference type="EMBL" id="JBHSQI010000005">
    <property type="protein sequence ID" value="MFC6153858.1"/>
    <property type="molecule type" value="Genomic_DNA"/>
</dbReference>
<keyword evidence="1" id="KW-0812">Transmembrane</keyword>
<accession>A0ABW1QZQ2</accession>